<accession>A0A183L6P1</accession>
<name>A0A183L6P1_9TREM</name>
<protein>
    <submittedName>
        <fullName evidence="2 4">Uncharacterized protein</fullName>
    </submittedName>
</protein>
<organism evidence="4">
    <name type="scientific">Schistosoma curassoni</name>
    <dbReference type="NCBI Taxonomy" id="6186"/>
    <lineage>
        <taxon>Eukaryota</taxon>
        <taxon>Metazoa</taxon>
        <taxon>Spiralia</taxon>
        <taxon>Lophotrochozoa</taxon>
        <taxon>Platyhelminthes</taxon>
        <taxon>Trematoda</taxon>
        <taxon>Digenea</taxon>
        <taxon>Strigeidida</taxon>
        <taxon>Schistosomatoidea</taxon>
        <taxon>Schistosomatidae</taxon>
        <taxon>Schistosoma</taxon>
    </lineage>
</organism>
<sequence length="62" mass="7442">MIIIVIVMVIIIIILTYLLIILLKIMSTFINYTFREHSHVLNSFYIFHFIYSIKIIQLLRSV</sequence>
<keyword evidence="1" id="KW-0812">Transmembrane</keyword>
<feature type="transmembrane region" description="Helical" evidence="1">
    <location>
        <begin position="6"/>
        <end position="27"/>
    </location>
</feature>
<dbReference type="EMBL" id="UZAK01051679">
    <property type="protein sequence ID" value="VDP81077.1"/>
    <property type="molecule type" value="Genomic_DNA"/>
</dbReference>
<evidence type="ECO:0000313" key="3">
    <source>
        <dbReference type="Proteomes" id="UP000279833"/>
    </source>
</evidence>
<feature type="transmembrane region" description="Helical" evidence="1">
    <location>
        <begin position="39"/>
        <end position="59"/>
    </location>
</feature>
<evidence type="ECO:0000313" key="4">
    <source>
        <dbReference type="WBParaSite" id="SCUD_0002301301-mRNA-1"/>
    </source>
</evidence>
<dbReference type="WBParaSite" id="SCUD_0002301301-mRNA-1">
    <property type="protein sequence ID" value="SCUD_0002301301-mRNA-1"/>
    <property type="gene ID" value="SCUD_0002301301"/>
</dbReference>
<proteinExistence type="predicted"/>
<reference evidence="2 3" key="2">
    <citation type="submission" date="2018-11" db="EMBL/GenBank/DDBJ databases">
        <authorList>
            <consortium name="Pathogen Informatics"/>
        </authorList>
    </citation>
    <scope>NUCLEOTIDE SEQUENCE [LARGE SCALE GENOMIC DNA]</scope>
    <source>
        <strain evidence="2">Dakar</strain>
        <strain evidence="3">Dakar, Senegal</strain>
    </source>
</reference>
<evidence type="ECO:0000313" key="2">
    <source>
        <dbReference type="EMBL" id="VDP81077.1"/>
    </source>
</evidence>
<keyword evidence="1" id="KW-1133">Transmembrane helix</keyword>
<dbReference type="Proteomes" id="UP000279833">
    <property type="component" value="Unassembled WGS sequence"/>
</dbReference>
<keyword evidence="3" id="KW-1185">Reference proteome</keyword>
<evidence type="ECO:0000256" key="1">
    <source>
        <dbReference type="SAM" id="Phobius"/>
    </source>
</evidence>
<gene>
    <name evidence="2" type="ORF">SCUD_LOCUS23009</name>
</gene>
<keyword evidence="1" id="KW-0472">Membrane</keyword>
<dbReference type="AlphaFoldDB" id="A0A183L6P1"/>
<reference evidence="4" key="1">
    <citation type="submission" date="2016-06" db="UniProtKB">
        <authorList>
            <consortium name="WormBaseParasite"/>
        </authorList>
    </citation>
    <scope>IDENTIFICATION</scope>
</reference>